<dbReference type="HOGENOM" id="CLU_022048_7_7_1"/>
<keyword evidence="3" id="KW-0808">Transferase</keyword>
<dbReference type="OrthoDB" id="9977870at2759"/>
<dbReference type="Pfam" id="PF01485">
    <property type="entry name" value="IBR"/>
    <property type="match status" value="2"/>
</dbReference>
<name>M2RB71_CERS8</name>
<dbReference type="Proteomes" id="UP000016930">
    <property type="component" value="Unassembled WGS sequence"/>
</dbReference>
<dbReference type="STRING" id="914234.M2RB71"/>
<evidence type="ECO:0000256" key="1">
    <source>
        <dbReference type="ARBA" id="ARBA00001798"/>
    </source>
</evidence>
<keyword evidence="7" id="KW-0833">Ubl conjugation pathway</keyword>
<reference evidence="10 11" key="1">
    <citation type="journal article" date="2012" name="Proc. Natl. Acad. Sci. U.S.A.">
        <title>Comparative genomics of Ceriporiopsis subvermispora and Phanerochaete chrysosporium provide insight into selective ligninolysis.</title>
        <authorList>
            <person name="Fernandez-Fueyo E."/>
            <person name="Ruiz-Duenas F.J."/>
            <person name="Ferreira P."/>
            <person name="Floudas D."/>
            <person name="Hibbett D.S."/>
            <person name="Canessa P."/>
            <person name="Larrondo L.F."/>
            <person name="James T.Y."/>
            <person name="Seelenfreund D."/>
            <person name="Lobos S."/>
            <person name="Polanco R."/>
            <person name="Tello M."/>
            <person name="Honda Y."/>
            <person name="Watanabe T."/>
            <person name="Watanabe T."/>
            <person name="Ryu J.S."/>
            <person name="Kubicek C.P."/>
            <person name="Schmoll M."/>
            <person name="Gaskell J."/>
            <person name="Hammel K.E."/>
            <person name="St John F.J."/>
            <person name="Vanden Wymelenberg A."/>
            <person name="Sabat G."/>
            <person name="Splinter BonDurant S."/>
            <person name="Syed K."/>
            <person name="Yadav J.S."/>
            <person name="Doddapaneni H."/>
            <person name="Subramanian V."/>
            <person name="Lavin J.L."/>
            <person name="Oguiza J.A."/>
            <person name="Perez G."/>
            <person name="Pisabarro A.G."/>
            <person name="Ramirez L."/>
            <person name="Santoyo F."/>
            <person name="Master E."/>
            <person name="Coutinho P.M."/>
            <person name="Henrissat B."/>
            <person name="Lombard V."/>
            <person name="Magnuson J.K."/>
            <person name="Kuees U."/>
            <person name="Hori C."/>
            <person name="Igarashi K."/>
            <person name="Samejima M."/>
            <person name="Held B.W."/>
            <person name="Barry K.W."/>
            <person name="LaButti K.M."/>
            <person name="Lapidus A."/>
            <person name="Lindquist E.A."/>
            <person name="Lucas S.M."/>
            <person name="Riley R."/>
            <person name="Salamov A.A."/>
            <person name="Hoffmeister D."/>
            <person name="Schwenk D."/>
            <person name="Hadar Y."/>
            <person name="Yarden O."/>
            <person name="de Vries R.P."/>
            <person name="Wiebenga A."/>
            <person name="Stenlid J."/>
            <person name="Eastwood D."/>
            <person name="Grigoriev I.V."/>
            <person name="Berka R.M."/>
            <person name="Blanchette R.A."/>
            <person name="Kersten P."/>
            <person name="Martinez A.T."/>
            <person name="Vicuna R."/>
            <person name="Cullen D."/>
        </authorList>
    </citation>
    <scope>NUCLEOTIDE SEQUENCE [LARGE SCALE GENOMIC DNA]</scope>
    <source>
        <strain evidence="10 11">B</strain>
    </source>
</reference>
<dbReference type="PROSITE" id="PS51873">
    <property type="entry name" value="TRIAD"/>
    <property type="match status" value="1"/>
</dbReference>
<dbReference type="InterPro" id="IPR002867">
    <property type="entry name" value="IBR_dom"/>
</dbReference>
<dbReference type="PANTHER" id="PTHR11685">
    <property type="entry name" value="RBR FAMILY RING FINGER AND IBR DOMAIN-CONTAINING"/>
    <property type="match status" value="1"/>
</dbReference>
<comment type="catalytic activity">
    <reaction evidence="1">
        <text>[E2 ubiquitin-conjugating enzyme]-S-ubiquitinyl-L-cysteine + [acceptor protein]-L-lysine = [E2 ubiquitin-conjugating enzyme]-L-cysteine + [acceptor protein]-N(6)-ubiquitinyl-L-lysine.</text>
        <dbReference type="EC" id="2.3.2.31"/>
    </reaction>
</comment>
<keyword evidence="6" id="KW-0863">Zinc-finger</keyword>
<evidence type="ECO:0000256" key="5">
    <source>
        <dbReference type="ARBA" id="ARBA00022737"/>
    </source>
</evidence>
<gene>
    <name evidence="10" type="ORF">CERSUDRAFT_128714</name>
</gene>
<dbReference type="GO" id="GO:0061630">
    <property type="term" value="F:ubiquitin protein ligase activity"/>
    <property type="evidence" value="ECO:0007669"/>
    <property type="project" value="UniProtKB-EC"/>
</dbReference>
<keyword evidence="11" id="KW-1185">Reference proteome</keyword>
<evidence type="ECO:0000256" key="8">
    <source>
        <dbReference type="ARBA" id="ARBA00022833"/>
    </source>
</evidence>
<keyword evidence="4" id="KW-0479">Metal-binding</keyword>
<evidence type="ECO:0000256" key="3">
    <source>
        <dbReference type="ARBA" id="ARBA00022679"/>
    </source>
</evidence>
<accession>M2RB71</accession>
<evidence type="ECO:0000259" key="9">
    <source>
        <dbReference type="PROSITE" id="PS51873"/>
    </source>
</evidence>
<evidence type="ECO:0000313" key="10">
    <source>
        <dbReference type="EMBL" id="EMD41695.1"/>
    </source>
</evidence>
<proteinExistence type="predicted"/>
<dbReference type="SUPFAM" id="SSF57850">
    <property type="entry name" value="RING/U-box"/>
    <property type="match status" value="2"/>
</dbReference>
<sequence length="472" mass="52478">MSSVSTAEVPQAPPSYEEAVSVDKVIAELALADIQTLQDAQKGKSRASVQLTDEELALQLFAEEANALLLFAEDAAFARSLADAVDADRTLLEQLARDEVTARADREMATALQNNQTIVSRPSTPASVLDLDDEDIRKTLMSLAPAFTQSEGTSSTSNFASSSNAQLPSHSVSSVTEMPLKNVRFTLSFADPPNRKREDCVICGDNIDGHQVRAPCGHFYDTACLRDLFRSASVDESLFPPRCCQRPFVFSEVQHYLGADIAATFQKKAVEFSTLDRVYCHRPACSAFIGAATSIASSQFCPECWVETCGRCKEAAHMSTFCPRGDAEDASVLEMAENEGWKRCPGCRHLVELTHGCYHMTCRCRKQFCYVCTETWKNCSCPQWEEQRLYATAEDHVRRVLPPGPPPAAPALNHMVIDMAERLRADHECVHNWHYRRGAGLCESCNVFWPRYLLQCAGCRMCVCVRCQRNRM</sequence>
<dbReference type="InterPro" id="IPR044066">
    <property type="entry name" value="TRIAD_supradom"/>
</dbReference>
<evidence type="ECO:0000256" key="4">
    <source>
        <dbReference type="ARBA" id="ARBA00022723"/>
    </source>
</evidence>
<organism evidence="10 11">
    <name type="scientific">Ceriporiopsis subvermispora (strain B)</name>
    <name type="common">White-rot fungus</name>
    <name type="synonym">Gelatoporia subvermispora</name>
    <dbReference type="NCBI Taxonomy" id="914234"/>
    <lineage>
        <taxon>Eukaryota</taxon>
        <taxon>Fungi</taxon>
        <taxon>Dikarya</taxon>
        <taxon>Basidiomycota</taxon>
        <taxon>Agaricomycotina</taxon>
        <taxon>Agaricomycetes</taxon>
        <taxon>Polyporales</taxon>
        <taxon>Gelatoporiaceae</taxon>
        <taxon>Gelatoporia</taxon>
    </lineage>
</organism>
<evidence type="ECO:0000313" key="11">
    <source>
        <dbReference type="Proteomes" id="UP000016930"/>
    </source>
</evidence>
<evidence type="ECO:0000256" key="7">
    <source>
        <dbReference type="ARBA" id="ARBA00022786"/>
    </source>
</evidence>
<dbReference type="CDD" id="cd22584">
    <property type="entry name" value="Rcat_RBR_unk"/>
    <property type="match status" value="1"/>
</dbReference>
<protein>
    <recommendedName>
        <fullName evidence="2">RBR-type E3 ubiquitin transferase</fullName>
        <ecNumber evidence="2">2.3.2.31</ecNumber>
    </recommendedName>
</protein>
<dbReference type="GO" id="GO:0016567">
    <property type="term" value="P:protein ubiquitination"/>
    <property type="evidence" value="ECO:0007669"/>
    <property type="project" value="InterPro"/>
</dbReference>
<evidence type="ECO:0000256" key="6">
    <source>
        <dbReference type="ARBA" id="ARBA00022771"/>
    </source>
</evidence>
<dbReference type="CDD" id="cd20335">
    <property type="entry name" value="BRcat_RBR"/>
    <property type="match status" value="1"/>
</dbReference>
<dbReference type="EMBL" id="KB445791">
    <property type="protein sequence ID" value="EMD41695.1"/>
    <property type="molecule type" value="Genomic_DNA"/>
</dbReference>
<keyword evidence="5" id="KW-0677">Repeat</keyword>
<evidence type="ECO:0000256" key="2">
    <source>
        <dbReference type="ARBA" id="ARBA00012251"/>
    </source>
</evidence>
<dbReference type="EC" id="2.3.2.31" evidence="2"/>
<keyword evidence="8" id="KW-0862">Zinc</keyword>
<dbReference type="InterPro" id="IPR031127">
    <property type="entry name" value="E3_UB_ligase_RBR"/>
</dbReference>
<feature type="domain" description="RING-type" evidence="9">
    <location>
        <begin position="196"/>
        <end position="385"/>
    </location>
</feature>
<dbReference type="GO" id="GO:0008270">
    <property type="term" value="F:zinc ion binding"/>
    <property type="evidence" value="ECO:0007669"/>
    <property type="project" value="UniProtKB-KW"/>
</dbReference>
<dbReference type="AlphaFoldDB" id="M2RB71"/>
<dbReference type="Gene3D" id="1.20.120.1750">
    <property type="match status" value="1"/>
</dbReference>